<dbReference type="PANTHER" id="PTHR28047:SF5">
    <property type="entry name" value="PROTEIN DCG1"/>
    <property type="match status" value="1"/>
</dbReference>
<dbReference type="GO" id="GO:0047661">
    <property type="term" value="F:amino-acid racemase activity"/>
    <property type="evidence" value="ECO:0007669"/>
    <property type="project" value="InterPro"/>
</dbReference>
<dbReference type="InterPro" id="IPR052186">
    <property type="entry name" value="Hydantoin_racemase-like"/>
</dbReference>
<dbReference type="EMBL" id="AMGX01000003">
    <property type="protein sequence ID" value="EXJ74361.1"/>
    <property type="molecule type" value="Genomic_DNA"/>
</dbReference>
<evidence type="ECO:0008006" key="4">
    <source>
        <dbReference type="Google" id="ProtNLM"/>
    </source>
</evidence>
<comment type="similarity">
    <text evidence="1">Belongs to the HyuE racemase family.</text>
</comment>
<dbReference type="RefSeq" id="XP_007741461.1">
    <property type="nucleotide sequence ID" value="XM_007743271.1"/>
</dbReference>
<organism evidence="2 3">
    <name type="scientific">Cladophialophora psammophila CBS 110553</name>
    <dbReference type="NCBI Taxonomy" id="1182543"/>
    <lineage>
        <taxon>Eukaryota</taxon>
        <taxon>Fungi</taxon>
        <taxon>Dikarya</taxon>
        <taxon>Ascomycota</taxon>
        <taxon>Pezizomycotina</taxon>
        <taxon>Eurotiomycetes</taxon>
        <taxon>Chaetothyriomycetidae</taxon>
        <taxon>Chaetothyriales</taxon>
        <taxon>Herpotrichiellaceae</taxon>
        <taxon>Cladophialophora</taxon>
    </lineage>
</organism>
<evidence type="ECO:0000313" key="3">
    <source>
        <dbReference type="Proteomes" id="UP000019471"/>
    </source>
</evidence>
<dbReference type="STRING" id="1182543.W9XBT2"/>
<dbReference type="Proteomes" id="UP000019471">
    <property type="component" value="Unassembled WGS sequence"/>
</dbReference>
<accession>W9XBT2</accession>
<dbReference type="OrthoDB" id="412018at2759"/>
<gene>
    <name evidence="2" type="ORF">A1O5_02657</name>
</gene>
<dbReference type="Pfam" id="PF01177">
    <property type="entry name" value="Asp_Glu_race"/>
    <property type="match status" value="1"/>
</dbReference>
<keyword evidence="3" id="KW-1185">Reference proteome</keyword>
<protein>
    <recommendedName>
        <fullName evidence="4">Asp/Glu/hydantoin racemase</fullName>
    </recommendedName>
</protein>
<proteinExistence type="inferred from homology"/>
<name>W9XBT2_9EURO</name>
<dbReference type="HOGENOM" id="CLU_053002_1_1_1"/>
<comment type="caution">
    <text evidence="2">The sequence shown here is derived from an EMBL/GenBank/DDBJ whole genome shotgun (WGS) entry which is preliminary data.</text>
</comment>
<dbReference type="PANTHER" id="PTHR28047">
    <property type="entry name" value="PROTEIN DCG1"/>
    <property type="match status" value="1"/>
</dbReference>
<dbReference type="GeneID" id="19187388"/>
<dbReference type="Gene3D" id="3.40.50.12500">
    <property type="match status" value="1"/>
</dbReference>
<sequence length="242" mass="25923">MLRKLLIINPNGSSAITQLIKSGIDRHLGPILSTYWTCPGGPPVLQSHDIDQNADTCFQLLLDITEDYDGFLLACYADHPLVTLLQARVDPKPVVGIFEASIYAALSGLQPAKRFAILTTGEAYEKQLEEGVVRLVGKSRADSCFAGVVSTGVGILDLAKNSQGLVKTKIKAGVKKLLGKSEIAAICIGGVILFGMEPLVREACQEELGSEAGREITVIDQLEAGAVMVRYAIHKKGLDMFG</sequence>
<dbReference type="AlphaFoldDB" id="W9XBT2"/>
<dbReference type="InterPro" id="IPR053714">
    <property type="entry name" value="Iso_Racemase_Enz_sf"/>
</dbReference>
<evidence type="ECO:0000256" key="1">
    <source>
        <dbReference type="ARBA" id="ARBA00038414"/>
    </source>
</evidence>
<dbReference type="InterPro" id="IPR015942">
    <property type="entry name" value="Asp/Glu/hydantoin_racemase"/>
</dbReference>
<reference evidence="2 3" key="1">
    <citation type="submission" date="2013-03" db="EMBL/GenBank/DDBJ databases">
        <title>The Genome Sequence of Cladophialophora psammophila CBS 110553.</title>
        <authorList>
            <consortium name="The Broad Institute Genomics Platform"/>
            <person name="Cuomo C."/>
            <person name="de Hoog S."/>
            <person name="Gorbushina A."/>
            <person name="Walker B."/>
            <person name="Young S.K."/>
            <person name="Zeng Q."/>
            <person name="Gargeya S."/>
            <person name="Fitzgerald M."/>
            <person name="Haas B."/>
            <person name="Abouelleil A."/>
            <person name="Allen A.W."/>
            <person name="Alvarado L."/>
            <person name="Arachchi H.M."/>
            <person name="Berlin A.M."/>
            <person name="Chapman S.B."/>
            <person name="Gainer-Dewar J."/>
            <person name="Goldberg J."/>
            <person name="Griggs A."/>
            <person name="Gujja S."/>
            <person name="Hansen M."/>
            <person name="Howarth C."/>
            <person name="Imamovic A."/>
            <person name="Ireland A."/>
            <person name="Larimer J."/>
            <person name="McCowan C."/>
            <person name="Murphy C."/>
            <person name="Pearson M."/>
            <person name="Poon T.W."/>
            <person name="Priest M."/>
            <person name="Roberts A."/>
            <person name="Saif S."/>
            <person name="Shea T."/>
            <person name="Sisk P."/>
            <person name="Sykes S."/>
            <person name="Wortman J."/>
            <person name="Nusbaum C."/>
            <person name="Birren B."/>
        </authorList>
    </citation>
    <scope>NUCLEOTIDE SEQUENCE [LARGE SCALE GENOMIC DNA]</scope>
    <source>
        <strain evidence="2 3">CBS 110553</strain>
    </source>
</reference>
<dbReference type="eggNOG" id="ENOG502RZNN">
    <property type="taxonomic scope" value="Eukaryota"/>
</dbReference>
<evidence type="ECO:0000313" key="2">
    <source>
        <dbReference type="EMBL" id="EXJ74361.1"/>
    </source>
</evidence>